<keyword evidence="1 3" id="KW-0378">Hydrolase</keyword>
<dbReference type="PANTHER" id="PTHR48081:SF8">
    <property type="entry name" value="ALPHA_BETA HYDROLASE FOLD-3 DOMAIN-CONTAINING PROTEIN-RELATED"/>
    <property type="match status" value="1"/>
</dbReference>
<dbReference type="InterPro" id="IPR013094">
    <property type="entry name" value="AB_hydrolase_3"/>
</dbReference>
<dbReference type="PANTHER" id="PTHR48081">
    <property type="entry name" value="AB HYDROLASE SUPERFAMILY PROTEIN C4A8.06C"/>
    <property type="match status" value="1"/>
</dbReference>
<dbReference type="RefSeq" id="WP_055680940.1">
    <property type="nucleotide sequence ID" value="NZ_CXPG01000009.1"/>
</dbReference>
<proteinExistence type="predicted"/>
<dbReference type="Proteomes" id="UP000048908">
    <property type="component" value="Unassembled WGS sequence"/>
</dbReference>
<dbReference type="GO" id="GO:0016787">
    <property type="term" value="F:hydrolase activity"/>
    <property type="evidence" value="ECO:0007669"/>
    <property type="project" value="UniProtKB-KW"/>
</dbReference>
<feature type="domain" description="Alpha/beta hydrolase fold-3" evidence="2">
    <location>
        <begin position="61"/>
        <end position="252"/>
    </location>
</feature>
<name>A0A0M6XMP4_9RHOB</name>
<dbReference type="AlphaFoldDB" id="A0A0M6XMP4"/>
<accession>A0A0M6XMP4</accession>
<dbReference type="Gene3D" id="3.40.50.1820">
    <property type="entry name" value="alpha/beta hydrolase"/>
    <property type="match status" value="1"/>
</dbReference>
<dbReference type="InterPro" id="IPR029058">
    <property type="entry name" value="AB_hydrolase_fold"/>
</dbReference>
<dbReference type="InterPro" id="IPR050300">
    <property type="entry name" value="GDXG_lipolytic_enzyme"/>
</dbReference>
<evidence type="ECO:0000259" key="2">
    <source>
        <dbReference type="Pfam" id="PF07859"/>
    </source>
</evidence>
<organism evidence="3 4">
    <name type="scientific">Jannaschia rubra</name>
    <dbReference type="NCBI Taxonomy" id="282197"/>
    <lineage>
        <taxon>Bacteria</taxon>
        <taxon>Pseudomonadati</taxon>
        <taxon>Pseudomonadota</taxon>
        <taxon>Alphaproteobacteria</taxon>
        <taxon>Rhodobacterales</taxon>
        <taxon>Roseobacteraceae</taxon>
        <taxon>Jannaschia</taxon>
    </lineage>
</organism>
<dbReference type="STRING" id="282197.SAMN04488517_101206"/>
<dbReference type="EMBL" id="CXPG01000009">
    <property type="protein sequence ID" value="CTQ31453.1"/>
    <property type="molecule type" value="Genomic_DNA"/>
</dbReference>
<protein>
    <submittedName>
        <fullName evidence="3">Monoterpene epsilon-lactone hydrolase</fullName>
        <ecNumber evidence="3">3.1.1.83</ecNumber>
    </submittedName>
</protein>
<dbReference type="EC" id="3.1.1.83" evidence="3"/>
<evidence type="ECO:0000313" key="3">
    <source>
        <dbReference type="EMBL" id="CTQ31453.1"/>
    </source>
</evidence>
<dbReference type="SUPFAM" id="SSF53474">
    <property type="entry name" value="alpha/beta-Hydrolases"/>
    <property type="match status" value="1"/>
</dbReference>
<dbReference type="Pfam" id="PF07859">
    <property type="entry name" value="Abhydrolase_3"/>
    <property type="match status" value="1"/>
</dbReference>
<evidence type="ECO:0000256" key="1">
    <source>
        <dbReference type="ARBA" id="ARBA00022801"/>
    </source>
</evidence>
<reference evidence="3 4" key="1">
    <citation type="submission" date="2015-07" db="EMBL/GenBank/DDBJ databases">
        <authorList>
            <person name="Noorani M."/>
        </authorList>
    </citation>
    <scope>NUCLEOTIDE SEQUENCE [LARGE SCALE GENOMIC DNA]</scope>
    <source>
        <strain evidence="3 4">CECT 5088</strain>
    </source>
</reference>
<evidence type="ECO:0000313" key="4">
    <source>
        <dbReference type="Proteomes" id="UP000048908"/>
    </source>
</evidence>
<gene>
    <name evidence="3" type="primary">mlhB_1</name>
    <name evidence="3" type="ORF">JAN5088_00211</name>
</gene>
<dbReference type="OrthoDB" id="9806180at2"/>
<sequence length="283" mass="30191">MAFRGPVTREQIVARIAEHPLGQSPDEMRSNFCRLVLGDGARPDSSARCLRPERSVGLPPVIWFHGGGYVFGGPDTHARIGRYLADTHGLVVHLPHYALAPEHRWPAQLDDALAAVPGGPAPILAGDSAGGHLALVTALAMSREGRPPAALLLFSPNTDRSGLSDTRTAMEDDDPMVDDADDRRLARMCFGDMASDDPQVSPVLDDLSLLPPTWIEVGTPEVLLGDSLALVERGRAAGADIHLTVTPGLLHMAQVWAPWWDAACASLDRAAEFAIDRVTSAAA</sequence>
<keyword evidence="4" id="KW-1185">Reference proteome</keyword>